<dbReference type="PANTHER" id="PTHR43157">
    <property type="entry name" value="PHOSPHATIDYLINOSITOL-GLYCAN BIOSYNTHESIS CLASS F PROTEIN-RELATED"/>
    <property type="match status" value="1"/>
</dbReference>
<dbReference type="InterPro" id="IPR036291">
    <property type="entry name" value="NAD(P)-bd_dom_sf"/>
</dbReference>
<keyword evidence="2" id="KW-0472">Membrane</keyword>
<dbReference type="InterPro" id="IPR002347">
    <property type="entry name" value="SDR_fam"/>
</dbReference>
<comment type="caution">
    <text evidence="3">The sequence shown here is derived from an EMBL/GenBank/DDBJ whole genome shotgun (WGS) entry which is preliminary data.</text>
</comment>
<organism evidence="3 4">
    <name type="scientific">Clavelina lepadiformis</name>
    <name type="common">Light-bulb sea squirt</name>
    <name type="synonym">Ascidia lepadiformis</name>
    <dbReference type="NCBI Taxonomy" id="159417"/>
    <lineage>
        <taxon>Eukaryota</taxon>
        <taxon>Metazoa</taxon>
        <taxon>Chordata</taxon>
        <taxon>Tunicata</taxon>
        <taxon>Ascidiacea</taxon>
        <taxon>Aplousobranchia</taxon>
        <taxon>Clavelinidae</taxon>
        <taxon>Clavelina</taxon>
    </lineage>
</organism>
<dbReference type="Gene3D" id="3.40.50.720">
    <property type="entry name" value="NAD(P)-binding Rossmann-like Domain"/>
    <property type="match status" value="1"/>
</dbReference>
<feature type="transmembrane region" description="Helical" evidence="2">
    <location>
        <begin position="51"/>
        <end position="69"/>
    </location>
</feature>
<reference evidence="3 4" key="1">
    <citation type="submission" date="2024-02" db="EMBL/GenBank/DDBJ databases">
        <authorList>
            <person name="Daric V."/>
            <person name="Darras S."/>
        </authorList>
    </citation>
    <scope>NUCLEOTIDE SEQUENCE [LARGE SCALE GENOMIC DNA]</scope>
</reference>
<dbReference type="Pfam" id="PF00106">
    <property type="entry name" value="adh_short"/>
    <property type="match status" value="1"/>
</dbReference>
<keyword evidence="4" id="KW-1185">Reference proteome</keyword>
<dbReference type="CDD" id="cd05327">
    <property type="entry name" value="retinol-DH_like_SDR_c_like"/>
    <property type="match status" value="1"/>
</dbReference>
<dbReference type="PANTHER" id="PTHR43157:SF31">
    <property type="entry name" value="PHOSPHATIDYLINOSITOL-GLYCAN BIOSYNTHESIS CLASS F PROTEIN"/>
    <property type="match status" value="1"/>
</dbReference>
<keyword evidence="2" id="KW-0812">Transmembrane</keyword>
<evidence type="ECO:0000256" key="1">
    <source>
        <dbReference type="ARBA" id="ARBA00023002"/>
    </source>
</evidence>
<gene>
    <name evidence="3" type="ORF">CVLEPA_LOCUS7958</name>
</gene>
<name>A0ABP0FI12_CLALP</name>
<evidence type="ECO:0000313" key="3">
    <source>
        <dbReference type="EMBL" id="CAK8677992.1"/>
    </source>
</evidence>
<proteinExistence type="predicted"/>
<protein>
    <recommendedName>
        <fullName evidence="5">Retinol dehydrogenase 12</fullName>
    </recommendedName>
</protein>
<evidence type="ECO:0000313" key="4">
    <source>
        <dbReference type="Proteomes" id="UP001642483"/>
    </source>
</evidence>
<accession>A0ABP0FI12</accession>
<keyword evidence="1" id="KW-0560">Oxidoreductase</keyword>
<dbReference type="EMBL" id="CAWYQH010000046">
    <property type="protein sequence ID" value="CAK8677992.1"/>
    <property type="molecule type" value="Genomic_DNA"/>
</dbReference>
<keyword evidence="2" id="KW-1133">Transmembrane helix</keyword>
<evidence type="ECO:0000256" key="2">
    <source>
        <dbReference type="SAM" id="Phobius"/>
    </source>
</evidence>
<sequence length="372" mass="41528">MMTNLSKGFEMSNISDMDSFSLLHHNSGTMNFGAEETVMDSFSVILMNSSTIFWTGICLWAYIFLVVLAPKPYCKCQTRLDEKVVVITGGSDGVGKVTAIKLANLGAEIILPCRDLKKGEKVANEIFKKTGNKKVKILYFDFRNLRSVKRCSDEIKKITTKIDILVNNAGVGHGVGATKDGLPNIFGVNHLGPFLFTTQLLDLLRRSGSARVVFVSSVAHLWGNIDFGTLHELDGCSVRSQFQAYSRSKLANVLFAKELHRREKNNRITTYVAHPGWTFTSLFRDFPFFLKLVAFPLFYLFLYLPEEGAQTQIHLAIARGLEKQSGGYFVSCRPSKSCPNAFDRKLATDLWSYSENVIAVALEKSLQTCTSI</sequence>
<dbReference type="PRINTS" id="PR00081">
    <property type="entry name" value="GDHRDH"/>
</dbReference>
<dbReference type="Proteomes" id="UP001642483">
    <property type="component" value="Unassembled WGS sequence"/>
</dbReference>
<dbReference type="SUPFAM" id="SSF51735">
    <property type="entry name" value="NAD(P)-binding Rossmann-fold domains"/>
    <property type="match status" value="1"/>
</dbReference>
<evidence type="ECO:0008006" key="5">
    <source>
        <dbReference type="Google" id="ProtNLM"/>
    </source>
</evidence>